<accession>A0A7G9T9I9</accession>
<organism evidence="1 2">
    <name type="scientific">Pseudoxanthomonas mexicana</name>
    <dbReference type="NCBI Taxonomy" id="128785"/>
    <lineage>
        <taxon>Bacteria</taxon>
        <taxon>Pseudomonadati</taxon>
        <taxon>Pseudomonadota</taxon>
        <taxon>Gammaproteobacteria</taxon>
        <taxon>Lysobacterales</taxon>
        <taxon>Lysobacteraceae</taxon>
        <taxon>Pseudoxanthomonas</taxon>
    </lineage>
</organism>
<name>A0A7G9T9I9_PSEMX</name>
<gene>
    <name evidence="1" type="ORF">IAE60_12525</name>
</gene>
<dbReference type="GeneID" id="81471803"/>
<dbReference type="EMBL" id="CP060731">
    <property type="protein sequence ID" value="QNN76764.1"/>
    <property type="molecule type" value="Genomic_DNA"/>
</dbReference>
<proteinExistence type="predicted"/>
<evidence type="ECO:0000313" key="1">
    <source>
        <dbReference type="EMBL" id="QNN76764.1"/>
    </source>
</evidence>
<sequence>MMDRPPCWQDGKKQNPCALAHYERVVHGHTDLRADWLGWKQRGRYLVAPDGQRISPERMRGIMWRLDAEARLDAARARNAKRKVSQGPVKVVVVELADWHARHFGSRAG</sequence>
<dbReference type="RefSeq" id="WP_187572495.1">
    <property type="nucleotide sequence ID" value="NZ_CP060731.1"/>
</dbReference>
<protein>
    <submittedName>
        <fullName evidence="1">Uncharacterized protein</fullName>
    </submittedName>
</protein>
<dbReference type="Pfam" id="PF12375">
    <property type="entry name" value="DUF3653"/>
    <property type="match status" value="1"/>
</dbReference>
<dbReference type="InterPro" id="IPR021077">
    <property type="entry name" value="Phage_phi-Lf_Orf112"/>
</dbReference>
<dbReference type="AlphaFoldDB" id="A0A7G9T9I9"/>
<evidence type="ECO:0000313" key="2">
    <source>
        <dbReference type="Proteomes" id="UP000515838"/>
    </source>
</evidence>
<reference evidence="1 2" key="1">
    <citation type="submission" date="2020-08" db="EMBL/GenBank/DDBJ databases">
        <title>Streptomycin Non-resistant strain, P. mexicana.</title>
        <authorList>
            <person name="Ganesh-Kumar S."/>
            <person name="Zhe T."/>
            <person name="Yu Z."/>
            <person name="Min Y."/>
        </authorList>
    </citation>
    <scope>NUCLEOTIDE SEQUENCE [LARGE SCALE GENOMIC DNA]</scope>
    <source>
        <strain evidence="1 2">GTZY2</strain>
    </source>
</reference>
<dbReference type="Proteomes" id="UP000515838">
    <property type="component" value="Chromosome"/>
</dbReference>